<organism evidence="1 2">
    <name type="scientific">Gordonia phage Barb</name>
    <dbReference type="NCBI Taxonomy" id="2588128"/>
    <lineage>
        <taxon>Viruses</taxon>
        <taxon>Duplodnaviria</taxon>
        <taxon>Heunggongvirae</taxon>
        <taxon>Uroviricota</taxon>
        <taxon>Caudoviricetes</taxon>
        <taxon>Stackebrandtviridae</taxon>
        <taxon>Frickvirinae</taxon>
        <taxon>Wizardvirus</taxon>
        <taxon>Wizardvirus barb</taxon>
    </lineage>
</organism>
<reference evidence="1 2" key="1">
    <citation type="submission" date="2019-04" db="EMBL/GenBank/DDBJ databases">
        <authorList>
            <person name="Weller M."/>
            <person name="Delesalle V.A."/>
            <person name="Garlena R.A."/>
            <person name="Russell D.A."/>
            <person name="Pope W.H."/>
            <person name="Jacobs-Sera D."/>
            <person name="Hatfull G.F."/>
        </authorList>
    </citation>
    <scope>NUCLEOTIDE SEQUENCE [LARGE SCALE GENOMIC DNA]</scope>
</reference>
<sequence>MTIQWRSPDELRETAATLRADGFSQRAAEYEHAAKEMEARAPFLRALLFAAWSKAPWGGQAPGSPEAIADGHVYKRGSELARFLIAAGWSPPRALANPATPKDARDA</sequence>
<dbReference type="GeneID" id="65120021"/>
<gene>
    <name evidence="1" type="primary">70</name>
    <name evidence="1" type="ORF">SEA_BARB_70</name>
</gene>
<accession>A0A4Y5TZ92</accession>
<dbReference type="Proteomes" id="UP000317734">
    <property type="component" value="Segment"/>
</dbReference>
<dbReference type="KEGG" id="vg:65120021"/>
<name>A0A4Y5TZ92_9CAUD</name>
<dbReference type="EMBL" id="MK864265">
    <property type="protein sequence ID" value="QDB74746.1"/>
    <property type="molecule type" value="Genomic_DNA"/>
</dbReference>
<evidence type="ECO:0000313" key="1">
    <source>
        <dbReference type="EMBL" id="QDB74746.1"/>
    </source>
</evidence>
<dbReference type="RefSeq" id="YP_010102223.1">
    <property type="nucleotide sequence ID" value="NC_055797.1"/>
</dbReference>
<proteinExistence type="predicted"/>
<evidence type="ECO:0000313" key="2">
    <source>
        <dbReference type="Proteomes" id="UP000317734"/>
    </source>
</evidence>
<protein>
    <submittedName>
        <fullName evidence="1">Uncharacterized protein</fullName>
    </submittedName>
</protein>
<keyword evidence="2" id="KW-1185">Reference proteome</keyword>